<name>A0A0J8BC58_BETVV</name>
<sequence>MNMKYKLTINLFLKGLWLGIICALIVQVIAFFAITLKTNWEREATKATERVFESKVPKEIIL</sequence>
<protein>
    <submittedName>
        <fullName evidence="2">Uncharacterized protein</fullName>
    </submittedName>
</protein>
<dbReference type="OrthoDB" id="2126698at2759"/>
<feature type="transmembrane region" description="Helical" evidence="1">
    <location>
        <begin position="15"/>
        <end position="36"/>
    </location>
</feature>
<dbReference type="Proteomes" id="UP000035740">
    <property type="component" value="Unassembled WGS sequence"/>
</dbReference>
<gene>
    <name evidence="2" type="ORF">BVRB_5g126260</name>
</gene>
<evidence type="ECO:0000313" key="2">
    <source>
        <dbReference type="EMBL" id="KMS97512.1"/>
    </source>
</evidence>
<keyword evidence="1" id="KW-1133">Transmembrane helix</keyword>
<keyword evidence="1" id="KW-0812">Transmembrane</keyword>
<dbReference type="Gramene" id="KMS97512">
    <property type="protein sequence ID" value="KMS97512"/>
    <property type="gene ID" value="BVRB_5g126260"/>
</dbReference>
<dbReference type="OMA" id="MNMKYKL"/>
<proteinExistence type="predicted"/>
<dbReference type="AlphaFoldDB" id="A0A0J8BC58"/>
<evidence type="ECO:0000313" key="3">
    <source>
        <dbReference type="Proteomes" id="UP000035740"/>
    </source>
</evidence>
<dbReference type="EMBL" id="KQ090308">
    <property type="protein sequence ID" value="KMS97512.1"/>
    <property type="molecule type" value="Genomic_DNA"/>
</dbReference>
<reference evidence="2 3" key="1">
    <citation type="journal article" date="2014" name="Nature">
        <title>The genome of the recently domesticated crop plant sugar beet (Beta vulgaris).</title>
        <authorList>
            <person name="Dohm J.C."/>
            <person name="Minoche A.E."/>
            <person name="Holtgrawe D."/>
            <person name="Capella-Gutierrez S."/>
            <person name="Zakrzewski F."/>
            <person name="Tafer H."/>
            <person name="Rupp O."/>
            <person name="Sorensen T.R."/>
            <person name="Stracke R."/>
            <person name="Reinhardt R."/>
            <person name="Goesmann A."/>
            <person name="Kraft T."/>
            <person name="Schulz B."/>
            <person name="Stadler P.F."/>
            <person name="Schmidt T."/>
            <person name="Gabaldon T."/>
            <person name="Lehrach H."/>
            <person name="Weisshaar B."/>
            <person name="Himmelbauer H."/>
        </authorList>
    </citation>
    <scope>NUCLEOTIDE SEQUENCE [LARGE SCALE GENOMIC DNA]</scope>
    <source>
        <tissue evidence="2">Taproot</tissue>
    </source>
</reference>
<organism evidence="2 3">
    <name type="scientific">Beta vulgaris subsp. vulgaris</name>
    <name type="common">Beet</name>
    <dbReference type="NCBI Taxonomy" id="3555"/>
    <lineage>
        <taxon>Eukaryota</taxon>
        <taxon>Viridiplantae</taxon>
        <taxon>Streptophyta</taxon>
        <taxon>Embryophyta</taxon>
        <taxon>Tracheophyta</taxon>
        <taxon>Spermatophyta</taxon>
        <taxon>Magnoliopsida</taxon>
        <taxon>eudicotyledons</taxon>
        <taxon>Gunneridae</taxon>
        <taxon>Pentapetalae</taxon>
        <taxon>Caryophyllales</taxon>
        <taxon>Chenopodiaceae</taxon>
        <taxon>Betoideae</taxon>
        <taxon>Beta</taxon>
    </lineage>
</organism>
<keyword evidence="3" id="KW-1185">Reference proteome</keyword>
<accession>A0A0J8BC58</accession>
<evidence type="ECO:0000256" key="1">
    <source>
        <dbReference type="SAM" id="Phobius"/>
    </source>
</evidence>
<keyword evidence="1" id="KW-0472">Membrane</keyword>